<reference evidence="1 2" key="1">
    <citation type="submission" date="2016-10" db="EMBL/GenBank/DDBJ databases">
        <authorList>
            <person name="de Groot N.N."/>
        </authorList>
    </citation>
    <scope>NUCLEOTIDE SEQUENCE [LARGE SCALE GENOMIC DNA]</scope>
    <source>
        <strain evidence="1 2">DSM 45434</strain>
    </source>
</reference>
<organism evidence="1 2">
    <name type="scientific">Corynebacterium timonense</name>
    <dbReference type="NCBI Taxonomy" id="441500"/>
    <lineage>
        <taxon>Bacteria</taxon>
        <taxon>Bacillati</taxon>
        <taxon>Actinomycetota</taxon>
        <taxon>Actinomycetes</taxon>
        <taxon>Mycobacteriales</taxon>
        <taxon>Corynebacteriaceae</taxon>
        <taxon>Corynebacterium</taxon>
    </lineage>
</organism>
<dbReference type="AlphaFoldDB" id="A0A1H1U532"/>
<sequence length="81" mass="8534">MRNNITKFADEADLQQVGSLYGDSEPVLATIITTTITATTATTATTAAGYHSSRPDEVMAGIDEDAPVSEMLAARKDAMLV</sequence>
<gene>
    <name evidence="1" type="ORF">SAMN04488539_2149</name>
</gene>
<name>A0A1H1U532_9CORY</name>
<dbReference type="Proteomes" id="UP000182237">
    <property type="component" value="Chromosome I"/>
</dbReference>
<evidence type="ECO:0000313" key="1">
    <source>
        <dbReference type="EMBL" id="SDS67612.1"/>
    </source>
</evidence>
<proteinExistence type="predicted"/>
<keyword evidence="2" id="KW-1185">Reference proteome</keyword>
<evidence type="ECO:0000313" key="2">
    <source>
        <dbReference type="Proteomes" id="UP000182237"/>
    </source>
</evidence>
<accession>A0A1H1U532</accession>
<dbReference type="RefSeq" id="WP_019193629.1">
    <property type="nucleotide sequence ID" value="NZ_LT629765.1"/>
</dbReference>
<dbReference type="EMBL" id="LT629765">
    <property type="protein sequence ID" value="SDS67612.1"/>
    <property type="molecule type" value="Genomic_DNA"/>
</dbReference>
<protein>
    <submittedName>
        <fullName evidence="1">Uncharacterized protein</fullName>
    </submittedName>
</protein>